<dbReference type="Gene3D" id="2.60.40.4070">
    <property type="match status" value="1"/>
</dbReference>
<accession>A0A538S791</accession>
<evidence type="ECO:0000256" key="4">
    <source>
        <dbReference type="SAM" id="SignalP"/>
    </source>
</evidence>
<gene>
    <name evidence="6" type="ORF">E6K71_10445</name>
</gene>
<dbReference type="InterPro" id="IPR031549">
    <property type="entry name" value="ASH"/>
</dbReference>
<dbReference type="Gene3D" id="2.60.40.10">
    <property type="entry name" value="Immunoglobulins"/>
    <property type="match status" value="3"/>
</dbReference>
<dbReference type="InterPro" id="IPR013783">
    <property type="entry name" value="Ig-like_fold"/>
</dbReference>
<comment type="subcellular location">
    <subcellularLocation>
        <location evidence="1">Cytoplasm</location>
    </subcellularLocation>
</comment>
<feature type="domain" description="PKD" evidence="5">
    <location>
        <begin position="247"/>
        <end position="325"/>
    </location>
</feature>
<organism evidence="6 7">
    <name type="scientific">Eiseniibacteriota bacterium</name>
    <dbReference type="NCBI Taxonomy" id="2212470"/>
    <lineage>
        <taxon>Bacteria</taxon>
        <taxon>Candidatus Eiseniibacteriota</taxon>
    </lineage>
</organism>
<dbReference type="EMBL" id="VBOR01000119">
    <property type="protein sequence ID" value="TMQ47253.1"/>
    <property type="molecule type" value="Genomic_DNA"/>
</dbReference>
<feature type="signal peptide" evidence="4">
    <location>
        <begin position="1"/>
        <end position="29"/>
    </location>
</feature>
<dbReference type="SUPFAM" id="SSF49299">
    <property type="entry name" value="PKD domain"/>
    <property type="match status" value="1"/>
</dbReference>
<dbReference type="NCBIfam" id="NF012200">
    <property type="entry name" value="choice_anch_D"/>
    <property type="match status" value="1"/>
</dbReference>
<evidence type="ECO:0000313" key="6">
    <source>
        <dbReference type="EMBL" id="TMQ47253.1"/>
    </source>
</evidence>
<reference evidence="6 7" key="1">
    <citation type="journal article" date="2019" name="Nat. Microbiol.">
        <title>Mediterranean grassland soil C-N compound turnover is dependent on rainfall and depth, and is mediated by genomically divergent microorganisms.</title>
        <authorList>
            <person name="Diamond S."/>
            <person name="Andeer P.F."/>
            <person name="Li Z."/>
            <person name="Crits-Christoph A."/>
            <person name="Burstein D."/>
            <person name="Anantharaman K."/>
            <person name="Lane K.R."/>
            <person name="Thomas B.C."/>
            <person name="Pan C."/>
            <person name="Northen T.R."/>
            <person name="Banfield J.F."/>
        </authorList>
    </citation>
    <scope>NUCLEOTIDE SEQUENCE [LARGE SCALE GENOMIC DNA]</scope>
    <source>
        <strain evidence="6">WS_1</strain>
    </source>
</reference>
<dbReference type="InterPro" id="IPR025965">
    <property type="entry name" value="FlgD/Vpr_Ig-like"/>
</dbReference>
<sequence>MHSPRLVSVASALLSALATALLSPSAVSANPGAEVRVSAQLGLRASAVSGPVIAVSPASYDFGRVNVGESAAFDLTIRNDGDATLTISGVTHSGPGFSATAGSLSIPAGGSTTLSSTYTPSGSGPQSDNATIVSDASNGNYLVLLRGVANNAPAFSPPLAASYALAAFAPFFLVASATDAEGDALTWSLSSVPSLPVGATFSNGNGALDWTPVPGDGGDYAVTITVSDGFASTQGNTTLHVSEDNRPPTANPAGPYNGATSVPLQFDGTRSSDPDADQSLIFSWEFGDGQTGSGATPSHVYQRADNYIVVLQVTDTGSPPLSASALTTAAIFDYVPVTIVQPLDQQPVIKAGKRFKFGVECYVRPLTEIRLATMRLSTTYPNAGPLPEVVINVPKSGMRIGDINGNLFYDLDLEANTEGLLDNVPNRTVVTIVFKAKTTDVEIPLLVYGTLNLKVMKGGHRAAPLALDATPNPLRPGTTIRYSVSEAGPVSVRIYSVQGRLVRTLKDREYTEPGIYQARWDGASDQGNAVVSGIYLVRTTAGDQVSTLKVAVAR</sequence>
<dbReference type="InterPro" id="IPR000601">
    <property type="entry name" value="PKD_dom"/>
</dbReference>
<dbReference type="InterPro" id="IPR015919">
    <property type="entry name" value="Cadherin-like_sf"/>
</dbReference>
<dbReference type="Pfam" id="PF15780">
    <property type="entry name" value="ASH"/>
    <property type="match status" value="1"/>
</dbReference>
<dbReference type="SUPFAM" id="SSF49313">
    <property type="entry name" value="Cadherin-like"/>
    <property type="match status" value="1"/>
</dbReference>
<keyword evidence="4" id="KW-0732">Signal</keyword>
<dbReference type="Pfam" id="PF05345">
    <property type="entry name" value="He_PIG"/>
    <property type="match status" value="1"/>
</dbReference>
<dbReference type="InterPro" id="IPR035986">
    <property type="entry name" value="PKD_dom_sf"/>
</dbReference>
<dbReference type="GO" id="GO:0005737">
    <property type="term" value="C:cytoplasm"/>
    <property type="evidence" value="ECO:0007669"/>
    <property type="project" value="UniProtKB-SubCell"/>
</dbReference>
<evidence type="ECO:0000313" key="7">
    <source>
        <dbReference type="Proteomes" id="UP000316292"/>
    </source>
</evidence>
<evidence type="ECO:0000256" key="2">
    <source>
        <dbReference type="ARBA" id="ARBA00022490"/>
    </source>
</evidence>
<evidence type="ECO:0000259" key="5">
    <source>
        <dbReference type="PROSITE" id="PS50093"/>
    </source>
</evidence>
<name>A0A538S791_UNCEI</name>
<dbReference type="NCBIfam" id="TIGR04183">
    <property type="entry name" value="Por_Secre_tail"/>
    <property type="match status" value="1"/>
</dbReference>
<evidence type="ECO:0000256" key="1">
    <source>
        <dbReference type="ARBA" id="ARBA00004496"/>
    </source>
</evidence>
<dbReference type="Pfam" id="PF18911">
    <property type="entry name" value="PKD_4"/>
    <property type="match status" value="1"/>
</dbReference>
<dbReference type="InterPro" id="IPR022409">
    <property type="entry name" value="PKD/Chitinase_dom"/>
</dbReference>
<feature type="region of interest" description="Disordered" evidence="3">
    <location>
        <begin position="235"/>
        <end position="274"/>
    </location>
</feature>
<dbReference type="SMART" id="SM00089">
    <property type="entry name" value="PKD"/>
    <property type="match status" value="1"/>
</dbReference>
<evidence type="ECO:0000256" key="3">
    <source>
        <dbReference type="SAM" id="MobiDB-lite"/>
    </source>
</evidence>
<dbReference type="GO" id="GO:0005509">
    <property type="term" value="F:calcium ion binding"/>
    <property type="evidence" value="ECO:0007669"/>
    <property type="project" value="InterPro"/>
</dbReference>
<keyword evidence="2" id="KW-0963">Cytoplasm</keyword>
<dbReference type="Proteomes" id="UP000316292">
    <property type="component" value="Unassembled WGS sequence"/>
</dbReference>
<dbReference type="InterPro" id="IPR026444">
    <property type="entry name" value="Secre_tail"/>
</dbReference>
<dbReference type="GO" id="GO:0016020">
    <property type="term" value="C:membrane"/>
    <property type="evidence" value="ECO:0007669"/>
    <property type="project" value="InterPro"/>
</dbReference>
<proteinExistence type="predicted"/>
<dbReference type="PROSITE" id="PS50093">
    <property type="entry name" value="PKD"/>
    <property type="match status" value="1"/>
</dbReference>
<dbReference type="Pfam" id="PF13860">
    <property type="entry name" value="FlgD_ig"/>
    <property type="match status" value="1"/>
</dbReference>
<feature type="compositionally biased region" description="Polar residues" evidence="3">
    <location>
        <begin position="258"/>
        <end position="271"/>
    </location>
</feature>
<comment type="caution">
    <text evidence="6">The sequence shown here is derived from an EMBL/GenBank/DDBJ whole genome shotgun (WGS) entry which is preliminary data.</text>
</comment>
<protein>
    <submittedName>
        <fullName evidence="6">Choice-of-anchor D domain-containing protein</fullName>
    </submittedName>
</protein>
<feature type="chain" id="PRO_5022093015" evidence="4">
    <location>
        <begin position="30"/>
        <end position="554"/>
    </location>
</feature>
<dbReference type="CDD" id="cd00146">
    <property type="entry name" value="PKD"/>
    <property type="match status" value="1"/>
</dbReference>
<dbReference type="AlphaFoldDB" id="A0A538S791"/>